<proteinExistence type="inferred from homology"/>
<dbReference type="PRINTS" id="PR00081">
    <property type="entry name" value="GDHRDH"/>
</dbReference>
<comment type="caution">
    <text evidence="4">The sequence shown here is derived from an EMBL/GenBank/DDBJ whole genome shotgun (WGS) entry which is preliminary data.</text>
</comment>
<dbReference type="InterPro" id="IPR002347">
    <property type="entry name" value="SDR_fam"/>
</dbReference>
<dbReference type="PANTHER" id="PTHR42901:SF1">
    <property type="entry name" value="ALCOHOL DEHYDROGENASE"/>
    <property type="match status" value="1"/>
</dbReference>
<dbReference type="InterPro" id="IPR020904">
    <property type="entry name" value="Sc_DH/Rdtase_CS"/>
</dbReference>
<dbReference type="PANTHER" id="PTHR42901">
    <property type="entry name" value="ALCOHOL DEHYDROGENASE"/>
    <property type="match status" value="1"/>
</dbReference>
<dbReference type="PRINTS" id="PR00080">
    <property type="entry name" value="SDRFAMILY"/>
</dbReference>
<dbReference type="GO" id="GO:0016491">
    <property type="term" value="F:oxidoreductase activity"/>
    <property type="evidence" value="ECO:0007669"/>
    <property type="project" value="UniProtKB-KW"/>
</dbReference>
<accession>A0A6M1SNU5</accession>
<dbReference type="PROSITE" id="PS00061">
    <property type="entry name" value="ADH_SHORT"/>
    <property type="match status" value="1"/>
</dbReference>
<dbReference type="SUPFAM" id="SSF51735">
    <property type="entry name" value="NAD(P)-binding Rossmann-fold domains"/>
    <property type="match status" value="1"/>
</dbReference>
<evidence type="ECO:0000256" key="1">
    <source>
        <dbReference type="ARBA" id="ARBA00006484"/>
    </source>
</evidence>
<dbReference type="InterPro" id="IPR036291">
    <property type="entry name" value="NAD(P)-bd_dom_sf"/>
</dbReference>
<dbReference type="EMBL" id="JAALLT010000003">
    <property type="protein sequence ID" value="NGP76739.1"/>
    <property type="molecule type" value="Genomic_DNA"/>
</dbReference>
<keyword evidence="2" id="KW-0560">Oxidoreductase</keyword>
<dbReference type="RefSeq" id="WP_165141447.1">
    <property type="nucleotide sequence ID" value="NZ_JAALLT010000003.1"/>
</dbReference>
<keyword evidence="5" id="KW-1185">Reference proteome</keyword>
<protein>
    <submittedName>
        <fullName evidence="4">SDR family NAD(P)-dependent oxidoreductase</fullName>
    </submittedName>
</protein>
<name>A0A6M1SNU5_9BACT</name>
<evidence type="ECO:0000256" key="3">
    <source>
        <dbReference type="RuleBase" id="RU000363"/>
    </source>
</evidence>
<comment type="similarity">
    <text evidence="1 3">Belongs to the short-chain dehydrogenases/reductases (SDR) family.</text>
</comment>
<dbReference type="CDD" id="cd05233">
    <property type="entry name" value="SDR_c"/>
    <property type="match status" value="1"/>
</dbReference>
<sequence length="239" mass="26081">MSFESSAVVITGASRGIGRRIAVQFASKTRHPLVLIARSEEGLEKTKQLCEEAGAERVTVIPCDLTNESNISEISMPADFPKPGIIINNAGSYLYKDLNDTETSEFIEQIETNLLSAVYVTNRFLGDLKNRERGIIINICSVGSIEGLKESGAYASSKHALLGYTRSLRKELMQSNIAVTALNLGQTKSTSWESSDVNPLLLIDPDDVGKLLVSISQLSTRTVAEEIILKPQRGRVPPM</sequence>
<organism evidence="4 5">
    <name type="scientific">Halalkalibaculum roseum</name>
    <dbReference type="NCBI Taxonomy" id="2709311"/>
    <lineage>
        <taxon>Bacteria</taxon>
        <taxon>Pseudomonadati</taxon>
        <taxon>Balneolota</taxon>
        <taxon>Balneolia</taxon>
        <taxon>Balneolales</taxon>
        <taxon>Balneolaceae</taxon>
        <taxon>Halalkalibaculum</taxon>
    </lineage>
</organism>
<dbReference type="Gene3D" id="3.40.50.720">
    <property type="entry name" value="NAD(P)-binding Rossmann-like Domain"/>
    <property type="match status" value="1"/>
</dbReference>
<dbReference type="AlphaFoldDB" id="A0A6M1SNU5"/>
<dbReference type="Proteomes" id="UP000473278">
    <property type="component" value="Unassembled WGS sequence"/>
</dbReference>
<dbReference type="Pfam" id="PF00106">
    <property type="entry name" value="adh_short"/>
    <property type="match status" value="1"/>
</dbReference>
<evidence type="ECO:0000313" key="4">
    <source>
        <dbReference type="EMBL" id="NGP76739.1"/>
    </source>
</evidence>
<reference evidence="4 5" key="1">
    <citation type="submission" date="2020-02" db="EMBL/GenBank/DDBJ databases">
        <title>Balneolaceae bacterium YR4-1, complete genome.</title>
        <authorList>
            <person name="Li Y."/>
            <person name="Wu S."/>
        </authorList>
    </citation>
    <scope>NUCLEOTIDE SEQUENCE [LARGE SCALE GENOMIC DNA]</scope>
    <source>
        <strain evidence="4 5">YR4-1</strain>
    </source>
</reference>
<evidence type="ECO:0000313" key="5">
    <source>
        <dbReference type="Proteomes" id="UP000473278"/>
    </source>
</evidence>
<evidence type="ECO:0000256" key="2">
    <source>
        <dbReference type="ARBA" id="ARBA00023002"/>
    </source>
</evidence>
<gene>
    <name evidence="4" type="ORF">G3570_08850</name>
</gene>